<evidence type="ECO:0000313" key="2">
    <source>
        <dbReference type="Proteomes" id="UP000593568"/>
    </source>
</evidence>
<proteinExistence type="predicted"/>
<dbReference type="AlphaFoldDB" id="A0A7J9DA81"/>
<evidence type="ECO:0000313" key="1">
    <source>
        <dbReference type="EMBL" id="MBA0757629.1"/>
    </source>
</evidence>
<keyword evidence="2" id="KW-1185">Reference proteome</keyword>
<organism evidence="1 2">
    <name type="scientific">Gossypium trilobum</name>
    <dbReference type="NCBI Taxonomy" id="34281"/>
    <lineage>
        <taxon>Eukaryota</taxon>
        <taxon>Viridiplantae</taxon>
        <taxon>Streptophyta</taxon>
        <taxon>Embryophyta</taxon>
        <taxon>Tracheophyta</taxon>
        <taxon>Spermatophyta</taxon>
        <taxon>Magnoliopsida</taxon>
        <taxon>eudicotyledons</taxon>
        <taxon>Gunneridae</taxon>
        <taxon>Pentapetalae</taxon>
        <taxon>rosids</taxon>
        <taxon>malvids</taxon>
        <taxon>Malvales</taxon>
        <taxon>Malvaceae</taxon>
        <taxon>Malvoideae</taxon>
        <taxon>Gossypium</taxon>
    </lineage>
</organism>
<dbReference type="EMBL" id="JABEZW010000001">
    <property type="protein sequence ID" value="MBA0757629.1"/>
    <property type="molecule type" value="Genomic_DNA"/>
</dbReference>
<protein>
    <recommendedName>
        <fullName evidence="3">DUF4283 domain-containing protein</fullName>
    </recommendedName>
</protein>
<feature type="non-terminal residue" evidence="1">
    <location>
        <position position="85"/>
    </location>
</feature>
<accession>A0A7J9DA81</accession>
<gene>
    <name evidence="1" type="ORF">Gotri_020714</name>
</gene>
<sequence>MDLDRVVNRAPWTFNNHLLVFYKLQVGEDPVKVPLRFSAFWVQIHDLLLGSFSESVAKQWSDFVGEFLEYDSKSLSKGLRSDGHK</sequence>
<name>A0A7J9DA81_9ROSI</name>
<evidence type="ECO:0008006" key="3">
    <source>
        <dbReference type="Google" id="ProtNLM"/>
    </source>
</evidence>
<reference evidence="1 2" key="1">
    <citation type="journal article" date="2019" name="Genome Biol. Evol.">
        <title>Insights into the evolution of the New World diploid cottons (Gossypium, subgenus Houzingenia) based on genome sequencing.</title>
        <authorList>
            <person name="Grover C.E."/>
            <person name="Arick M.A. 2nd"/>
            <person name="Thrash A."/>
            <person name="Conover J.L."/>
            <person name="Sanders W.S."/>
            <person name="Peterson D.G."/>
            <person name="Frelichowski J.E."/>
            <person name="Scheffler J.A."/>
            <person name="Scheffler B.E."/>
            <person name="Wendel J.F."/>
        </authorList>
    </citation>
    <scope>NUCLEOTIDE SEQUENCE [LARGE SCALE GENOMIC DNA]</scope>
    <source>
        <strain evidence="1">8</strain>
        <tissue evidence="1">Leaf</tissue>
    </source>
</reference>
<comment type="caution">
    <text evidence="1">The sequence shown here is derived from an EMBL/GenBank/DDBJ whole genome shotgun (WGS) entry which is preliminary data.</text>
</comment>
<dbReference type="Proteomes" id="UP000593568">
    <property type="component" value="Unassembled WGS sequence"/>
</dbReference>